<dbReference type="RefSeq" id="WP_075725710.1">
    <property type="nucleotide sequence ID" value="NZ_CP009245.1"/>
</dbReference>
<gene>
    <name evidence="1" type="ORF">CAQU_04980</name>
</gene>
<dbReference type="Pfam" id="PF12789">
    <property type="entry name" value="PTR"/>
    <property type="match status" value="3"/>
</dbReference>
<dbReference type="AlphaFoldDB" id="A0A1L7CFA8"/>
<protein>
    <submittedName>
        <fullName evidence="1">Uncharacterized protein</fullName>
    </submittedName>
</protein>
<sequence>MMVRVVGRLTDVTGQPSSVREVLVRSARTRPQGIDGVVVDEPVRVEVGSGGAVAFDVVEGNAVLTLLHHSDVPVPGHVHFESVPLVVAPGMTLAGAVAAGQSVDSAEFDQLEQLAVDAARAVTQVKRGNREVQAALVQVRRLIDEGLQDGQVRVKHLNSEVKALIDGKAGKKHQHAMGDVTGLDAALKGKADKSHTHPMSQVVGLDDALAGKAPKTHTHSTAQVTGLDAALKAKADVSALGGKAAKSHTHAMSQVTGLDAALGGKAAKSHTHSMGDVSGLDTALRGKADTADLQRKADKTHTHSMGDVTGLDDALRGKVDASLLDDTKNGAQGTVVVRNRDGHIQLLDEPPYGDSAVNRRYVEGKVAECAPASHKHPLSDISDIPNWVDGTDPHLIAKNRLCVRRSTGGLRVADPEIDDDAATKRYVDKASGGSISLARIEKLGASGTFDNRGKILGVNWMAEPNTIPVRTNGGQMRVGDPNVDDEAASKRYVDRIAGGTIPLTRLGQNGSSGTLAVNGTVKGIHWNNEQYTLPIRTQNGCIRVGRAVHDDDTVSKGYMFQELGKKANSRHGHNASDISGLDKGVAKVLVNDSKIKVVANQGTVQFIATERIINSDLESVKIPAGYRPYLDVPLTRDLVAKADGTIEITGFYGNHEATAGMWVAAK</sequence>
<name>A0A1L7CFA8_9CORY</name>
<dbReference type="KEGG" id="caqu:CAQU_04980"/>
<evidence type="ECO:0000313" key="2">
    <source>
        <dbReference type="Proteomes" id="UP000185478"/>
    </source>
</evidence>
<accession>A0A1L7CFA8</accession>
<dbReference type="OrthoDB" id="4428216at2"/>
<keyword evidence="2" id="KW-1185">Reference proteome</keyword>
<dbReference type="EMBL" id="CP009245">
    <property type="protein sequence ID" value="APT84516.1"/>
    <property type="molecule type" value="Genomic_DNA"/>
</dbReference>
<dbReference type="Proteomes" id="UP000185478">
    <property type="component" value="Chromosome"/>
</dbReference>
<organism evidence="1 2">
    <name type="scientific">Corynebacterium aquilae DSM 44791</name>
    <dbReference type="NCBI Taxonomy" id="1431546"/>
    <lineage>
        <taxon>Bacteria</taxon>
        <taxon>Bacillati</taxon>
        <taxon>Actinomycetota</taxon>
        <taxon>Actinomycetes</taxon>
        <taxon>Mycobacteriales</taxon>
        <taxon>Corynebacteriaceae</taxon>
        <taxon>Corynebacterium</taxon>
    </lineage>
</organism>
<proteinExistence type="predicted"/>
<reference evidence="1 2" key="1">
    <citation type="submission" date="2014-08" db="EMBL/GenBank/DDBJ databases">
        <title>Complete genome sequence of Corynebacterium aquilae S-613T(T) (=DSM 44791(T)), isolated from the choana of a healthy golden eagle.</title>
        <authorList>
            <person name="Ruckert C."/>
            <person name="Albersmeier A."/>
            <person name="Winkler A."/>
            <person name="Kalinowski J."/>
        </authorList>
    </citation>
    <scope>NUCLEOTIDE SEQUENCE [LARGE SCALE GENOMIC DNA]</scope>
    <source>
        <strain evidence="1 2">S-613</strain>
    </source>
</reference>
<evidence type="ECO:0000313" key="1">
    <source>
        <dbReference type="EMBL" id="APT84516.1"/>
    </source>
</evidence>
<dbReference type="STRING" id="1431546.CAQU_04980"/>